<dbReference type="InterPro" id="IPR018446">
    <property type="entry name" value="Corticotropin-releasing_fac_CS"/>
</dbReference>
<reference evidence="8" key="1">
    <citation type="submission" date="2018-01" db="EMBL/GenBank/DDBJ databases">
        <authorList>
            <person name="Alioto T."/>
            <person name="Alioto T."/>
        </authorList>
    </citation>
    <scope>NUCLEOTIDE SEQUENCE [LARGE SCALE GENOMIC DNA]</scope>
</reference>
<keyword evidence="3" id="KW-0372">Hormone</keyword>
<evidence type="ECO:0000313" key="8">
    <source>
        <dbReference type="Proteomes" id="UP000268350"/>
    </source>
</evidence>
<dbReference type="STRING" id="7266.A0A3B0K2C7"/>
<organism evidence="7 8">
    <name type="scientific">Drosophila guanche</name>
    <name type="common">Fruit fly</name>
    <dbReference type="NCBI Taxonomy" id="7266"/>
    <lineage>
        <taxon>Eukaryota</taxon>
        <taxon>Metazoa</taxon>
        <taxon>Ecdysozoa</taxon>
        <taxon>Arthropoda</taxon>
        <taxon>Hexapoda</taxon>
        <taxon>Insecta</taxon>
        <taxon>Pterygota</taxon>
        <taxon>Neoptera</taxon>
        <taxon>Endopterygota</taxon>
        <taxon>Diptera</taxon>
        <taxon>Brachycera</taxon>
        <taxon>Muscomorpha</taxon>
        <taxon>Ephydroidea</taxon>
        <taxon>Drosophilidae</taxon>
        <taxon>Drosophila</taxon>
        <taxon>Sophophora</taxon>
    </lineage>
</organism>
<evidence type="ECO:0000313" key="7">
    <source>
        <dbReference type="EMBL" id="SPP88417.1"/>
    </source>
</evidence>
<keyword evidence="5" id="KW-0732">Signal</keyword>
<dbReference type="Proteomes" id="UP000268350">
    <property type="component" value="Unassembled WGS sequence"/>
</dbReference>
<dbReference type="GO" id="GO:0005179">
    <property type="term" value="F:hormone activity"/>
    <property type="evidence" value="ECO:0007669"/>
    <property type="project" value="UniProtKB-KW"/>
</dbReference>
<evidence type="ECO:0000259" key="6">
    <source>
        <dbReference type="SMART" id="SM00039"/>
    </source>
</evidence>
<evidence type="ECO:0000256" key="3">
    <source>
        <dbReference type="ARBA" id="ARBA00022702"/>
    </source>
</evidence>
<dbReference type="Pfam" id="PF00473">
    <property type="entry name" value="CRF"/>
    <property type="match status" value="1"/>
</dbReference>
<proteinExistence type="predicted"/>
<feature type="compositionally biased region" description="Basic and acidic residues" evidence="4">
    <location>
        <begin position="277"/>
        <end position="286"/>
    </location>
</feature>
<sequence length="321" mass="36005">MMKATAWFCPVLLTLLCATRLVCTAQRGGGAQATAQSGEQPDGNSHINGYPLDYLDARNIQDDFLLAKRNKPSLSIVNPLDVLRQRLLLEIARRQMKENTRQVELNRAILKNVGKRVYLNPAAAGAMISRPYSQHFTLAGRELAREESQSNKRKQQQQQLHWTNFASPLQWNYAMTQAPDTTPSQSQRQKTRVQKLFNYAKKSLSGASASAGAGQGLAMSVVGRHQANGNEVANEKYHENHGSRNAAMASKNATIYVADTDVDDNADDDNEYDNPEEESRMEDKTNLEPNGLAAGVDNTIEYLPWNFLYRYLPQKKRYNDI</sequence>
<feature type="compositionally biased region" description="Acidic residues" evidence="4">
    <location>
        <begin position="261"/>
        <end position="276"/>
    </location>
</feature>
<name>A0A3B0K2C7_DROGU</name>
<evidence type="ECO:0000256" key="2">
    <source>
        <dbReference type="ARBA" id="ARBA00022525"/>
    </source>
</evidence>
<accession>A0A3B0K2C7</accession>
<dbReference type="OrthoDB" id="6418774at2759"/>
<protein>
    <submittedName>
        <fullName evidence="7">Blast:Diuretic hormone</fullName>
    </submittedName>
</protein>
<feature type="chain" id="PRO_5017265884" evidence="5">
    <location>
        <begin position="25"/>
        <end position="321"/>
    </location>
</feature>
<comment type="subcellular location">
    <subcellularLocation>
        <location evidence="1">Secreted</location>
    </subcellularLocation>
</comment>
<dbReference type="SMART" id="SM00039">
    <property type="entry name" value="CRF"/>
    <property type="match status" value="1"/>
</dbReference>
<dbReference type="InterPro" id="IPR000187">
    <property type="entry name" value="CRF"/>
</dbReference>
<feature type="region of interest" description="Disordered" evidence="4">
    <location>
        <begin position="261"/>
        <end position="289"/>
    </location>
</feature>
<keyword evidence="2" id="KW-0964">Secreted</keyword>
<dbReference type="EMBL" id="OUUW01000014">
    <property type="protein sequence ID" value="SPP88417.1"/>
    <property type="molecule type" value="Genomic_DNA"/>
</dbReference>
<feature type="domain" description="Corticotropin-releasing factor" evidence="6">
    <location>
        <begin position="70"/>
        <end position="113"/>
    </location>
</feature>
<dbReference type="PROSITE" id="PS00511">
    <property type="entry name" value="CRF"/>
    <property type="match status" value="1"/>
</dbReference>
<evidence type="ECO:0000256" key="5">
    <source>
        <dbReference type="SAM" id="SignalP"/>
    </source>
</evidence>
<evidence type="ECO:0000256" key="1">
    <source>
        <dbReference type="ARBA" id="ARBA00004613"/>
    </source>
</evidence>
<feature type="signal peptide" evidence="5">
    <location>
        <begin position="1"/>
        <end position="24"/>
    </location>
</feature>
<dbReference type="GO" id="GO:0005576">
    <property type="term" value="C:extracellular region"/>
    <property type="evidence" value="ECO:0007669"/>
    <property type="project" value="UniProtKB-SubCell"/>
</dbReference>
<keyword evidence="8" id="KW-1185">Reference proteome</keyword>
<evidence type="ECO:0000256" key="4">
    <source>
        <dbReference type="SAM" id="MobiDB-lite"/>
    </source>
</evidence>
<dbReference type="OMA" id="HWTNFAS"/>
<dbReference type="AlphaFoldDB" id="A0A3B0K2C7"/>
<gene>
    <name evidence="7" type="ORF">DGUA_6G019924</name>
</gene>